<comment type="caution">
    <text evidence="1">The sequence shown here is derived from an EMBL/GenBank/DDBJ whole genome shotgun (WGS) entry which is preliminary data.</text>
</comment>
<dbReference type="OrthoDB" id="2355173at2"/>
<dbReference type="AlphaFoldDB" id="A0A2G0CKK7"/>
<keyword evidence="2" id="KW-1185">Reference proteome</keyword>
<evidence type="ECO:0000313" key="1">
    <source>
        <dbReference type="EMBL" id="PHL00478.1"/>
    </source>
</evidence>
<organism evidence="1 2">
    <name type="scientific">Neolewinella marina</name>
    <dbReference type="NCBI Taxonomy" id="438751"/>
    <lineage>
        <taxon>Bacteria</taxon>
        <taxon>Pseudomonadati</taxon>
        <taxon>Bacteroidota</taxon>
        <taxon>Saprospiria</taxon>
        <taxon>Saprospirales</taxon>
        <taxon>Lewinellaceae</taxon>
        <taxon>Neolewinella</taxon>
    </lineage>
</organism>
<evidence type="ECO:0000313" key="2">
    <source>
        <dbReference type="Proteomes" id="UP000226437"/>
    </source>
</evidence>
<dbReference type="EMBL" id="PDLO01000001">
    <property type="protein sequence ID" value="PHL00478.1"/>
    <property type="molecule type" value="Genomic_DNA"/>
</dbReference>
<dbReference type="RefSeq" id="WP_099105457.1">
    <property type="nucleotide sequence ID" value="NZ_JAATJF010000001.1"/>
</dbReference>
<sequence length="149" mass="17146">MKIHRLQFSIDIEAERSAIWQALWEDSSYREWTAVFAEGSHAVTDHWKEGSKVLFLAPDRSGIYSIVERHVPNEVMKFRHLGLVTAGQEQPLDDTTRQWSGTTESYTLTEGEQGTTLAVEIDVLDEHLDFMKDTFPRALKKVARLSVRR</sequence>
<dbReference type="InterPro" id="IPR023393">
    <property type="entry name" value="START-like_dom_sf"/>
</dbReference>
<reference evidence="1 2" key="1">
    <citation type="submission" date="2017-10" db="EMBL/GenBank/DDBJ databases">
        <title>The draft genome sequence of Lewinella marina KCTC 32374.</title>
        <authorList>
            <person name="Wang K."/>
        </authorList>
    </citation>
    <scope>NUCLEOTIDE SEQUENCE [LARGE SCALE GENOMIC DNA]</scope>
    <source>
        <strain evidence="1 2">MKG-38</strain>
    </source>
</reference>
<protein>
    <recommendedName>
        <fullName evidence="3">ATPase</fullName>
    </recommendedName>
</protein>
<dbReference type="Proteomes" id="UP000226437">
    <property type="component" value="Unassembled WGS sequence"/>
</dbReference>
<accession>A0A2G0CKK7</accession>
<dbReference type="SUPFAM" id="SSF55961">
    <property type="entry name" value="Bet v1-like"/>
    <property type="match status" value="1"/>
</dbReference>
<proteinExistence type="predicted"/>
<evidence type="ECO:0008006" key="3">
    <source>
        <dbReference type="Google" id="ProtNLM"/>
    </source>
</evidence>
<dbReference type="Gene3D" id="3.30.530.20">
    <property type="match status" value="1"/>
</dbReference>
<gene>
    <name evidence="1" type="ORF">CGL56_05455</name>
</gene>
<name>A0A2G0CKK7_9BACT</name>